<reference evidence="2 3" key="1">
    <citation type="submission" date="2017-11" db="EMBL/GenBank/DDBJ databases">
        <title>Genomic Encyclopedia of Archaeal and Bacterial Type Strains, Phase II (KMG-II): From Individual Species to Whole Genera.</title>
        <authorList>
            <person name="Goeker M."/>
        </authorList>
    </citation>
    <scope>NUCLEOTIDE SEQUENCE [LARGE SCALE GENOMIC DNA]</scope>
    <source>
        <strain evidence="2 3">DSM 16400</strain>
    </source>
</reference>
<accession>A0A2M9D9D9</accession>
<comment type="caution">
    <text evidence="2">The sequence shown here is derived from an EMBL/GenBank/DDBJ whole genome shotgun (WGS) entry which is preliminary data.</text>
</comment>
<dbReference type="Proteomes" id="UP000231742">
    <property type="component" value="Unassembled WGS sequence"/>
</dbReference>
<dbReference type="EMBL" id="PGFH01000001">
    <property type="protein sequence ID" value="PJJ82347.1"/>
    <property type="molecule type" value="Genomic_DNA"/>
</dbReference>
<name>A0A2M9D9D9_9MICO</name>
<dbReference type="AlphaFoldDB" id="A0A2M9D9D9"/>
<feature type="transmembrane region" description="Helical" evidence="1">
    <location>
        <begin position="47"/>
        <end position="68"/>
    </location>
</feature>
<evidence type="ECO:0000313" key="2">
    <source>
        <dbReference type="EMBL" id="PJJ82347.1"/>
    </source>
</evidence>
<dbReference type="OrthoDB" id="4794414at2"/>
<gene>
    <name evidence="2" type="ORF">CLV85_1546</name>
</gene>
<organism evidence="2 3">
    <name type="scientific">Salinibacterium amurskyense</name>
    <dbReference type="NCBI Taxonomy" id="205941"/>
    <lineage>
        <taxon>Bacteria</taxon>
        <taxon>Bacillati</taxon>
        <taxon>Actinomycetota</taxon>
        <taxon>Actinomycetes</taxon>
        <taxon>Micrococcales</taxon>
        <taxon>Microbacteriaceae</taxon>
        <taxon>Salinibacterium</taxon>
    </lineage>
</organism>
<evidence type="ECO:0000313" key="3">
    <source>
        <dbReference type="Proteomes" id="UP000231742"/>
    </source>
</evidence>
<keyword evidence="1" id="KW-0472">Membrane</keyword>
<proteinExistence type="predicted"/>
<protein>
    <submittedName>
        <fullName evidence="2">Putative membrane protein (TIGR02234 family)</fullName>
    </submittedName>
</protein>
<keyword evidence="1" id="KW-1133">Transmembrane helix</keyword>
<keyword evidence="3" id="KW-1185">Reference proteome</keyword>
<dbReference type="Pfam" id="PF09534">
    <property type="entry name" value="Trp_oprn_chp"/>
    <property type="match status" value="1"/>
</dbReference>
<evidence type="ECO:0000256" key="1">
    <source>
        <dbReference type="SAM" id="Phobius"/>
    </source>
</evidence>
<sequence>MNGKRSRTVVLAGLVLLAALVMLTWTQRWFTITLPDDVTVEVLGSDAAGALAALALSVFALVAALSIASVLVRRILGVVAAAVGVAIVVVSQTTIADPALSSSELVTQSTGISGIDSVRALIVAVEGSMWSYTALVAGALIVLVGLLATISAHRWPTATKKYERATAIVADDPASQWDAQSRGIDPTER</sequence>
<feature type="transmembrane region" description="Helical" evidence="1">
    <location>
        <begin position="129"/>
        <end position="152"/>
    </location>
</feature>
<dbReference type="RefSeq" id="WP_100388951.1">
    <property type="nucleotide sequence ID" value="NZ_BMZU01000001.1"/>
</dbReference>
<feature type="transmembrane region" description="Helical" evidence="1">
    <location>
        <begin position="75"/>
        <end position="95"/>
    </location>
</feature>
<keyword evidence="1" id="KW-0812">Transmembrane</keyword>
<dbReference type="InterPro" id="IPR019051">
    <property type="entry name" value="Trp_biosyn_TM_oprn/chp"/>
</dbReference>